<protein>
    <submittedName>
        <fullName evidence="3">Uncharacterized protein</fullName>
    </submittedName>
</protein>
<dbReference type="EMBL" id="OZ024668">
    <property type="protein sequence ID" value="CAK9890123.1"/>
    <property type="molecule type" value="Genomic_DNA"/>
</dbReference>
<dbReference type="SUPFAM" id="SSF54060">
    <property type="entry name" value="His-Me finger endonucleases"/>
    <property type="match status" value="1"/>
</dbReference>
<reference evidence="2 4" key="2">
    <citation type="submission" date="2024-03" db="EMBL/GenBank/DDBJ databases">
        <authorList>
            <person name="Alaster D. Moffat"/>
            <person name="Govind Chandra"/>
            <person name="Andrew W. Truman"/>
        </authorList>
    </citation>
    <scope>NUCLEOTIDE SEQUENCE [LARGE SCALE GENOMIC DNA]</scope>
    <source>
        <strain evidence="2">PS652</strain>
    </source>
</reference>
<evidence type="ECO:0000313" key="2">
    <source>
        <dbReference type="EMBL" id="CAK9890123.1"/>
    </source>
</evidence>
<organism evidence="3">
    <name type="scientific">Pseudomonas fluorescens</name>
    <dbReference type="NCBI Taxonomy" id="294"/>
    <lineage>
        <taxon>Bacteria</taxon>
        <taxon>Pseudomonadati</taxon>
        <taxon>Pseudomonadota</taxon>
        <taxon>Gammaproteobacteria</taxon>
        <taxon>Pseudomonadales</taxon>
        <taxon>Pseudomonadaceae</taxon>
        <taxon>Pseudomonas</taxon>
    </lineage>
</organism>
<reference evidence="3" key="1">
    <citation type="submission" date="2019-09" db="EMBL/GenBank/DDBJ databases">
        <authorList>
            <person name="Chandra G."/>
            <person name="Truman W A."/>
        </authorList>
    </citation>
    <scope>NUCLEOTIDE SEQUENCE [LARGE SCALE GENOMIC DNA]</scope>
    <source>
        <strain evidence="3">PS652</strain>
    </source>
</reference>
<dbReference type="Proteomes" id="UP000326595">
    <property type="component" value="Chromosome"/>
</dbReference>
<dbReference type="AlphaFoldDB" id="A0A5E6XB86"/>
<evidence type="ECO:0000313" key="3">
    <source>
        <dbReference type="EMBL" id="VVN38822.1"/>
    </source>
</evidence>
<proteinExistence type="inferred from homology"/>
<gene>
    <name evidence="2" type="ORF">PS652_02956</name>
    <name evidence="3" type="ORF">PS652_05290</name>
</gene>
<dbReference type="Pfam" id="PF04231">
    <property type="entry name" value="Endonuclease_1"/>
    <property type="match status" value="1"/>
</dbReference>
<name>A0A5E6XB86_PSEFL</name>
<accession>A0A5E6XB86</accession>
<dbReference type="EMBL" id="CABVHG010000053">
    <property type="protein sequence ID" value="VVN38822.1"/>
    <property type="molecule type" value="Genomic_DNA"/>
</dbReference>
<evidence type="ECO:0000256" key="1">
    <source>
        <dbReference type="ARBA" id="ARBA00006429"/>
    </source>
</evidence>
<dbReference type="InterPro" id="IPR007346">
    <property type="entry name" value="Endonuclease-I"/>
</dbReference>
<dbReference type="InterPro" id="IPR044925">
    <property type="entry name" value="His-Me_finger_sf"/>
</dbReference>
<sequence>MTFTEAKVIAKQKIYLDQANSSMGELYCGCKWTWVGKSGGRIDPESCGYETRKQQSRAERTEWEHIVPAWTLGHQCSGQLIPDTALSFSSATAGASPLLN</sequence>
<evidence type="ECO:0000313" key="4">
    <source>
        <dbReference type="Proteomes" id="UP000326595"/>
    </source>
</evidence>
<dbReference type="GO" id="GO:0004518">
    <property type="term" value="F:nuclease activity"/>
    <property type="evidence" value="ECO:0007669"/>
    <property type="project" value="InterPro"/>
</dbReference>
<comment type="similarity">
    <text evidence="1">Belongs to the EndA/NucM nuclease family.</text>
</comment>